<dbReference type="InterPro" id="IPR049625">
    <property type="entry name" value="Glyco_transf_61_cat"/>
</dbReference>
<accession>A0A5Q2N0H2</accession>
<keyword evidence="3" id="KW-0325">Glycoprotein</keyword>
<dbReference type="EMBL" id="CP045875">
    <property type="protein sequence ID" value="QGG48804.1"/>
    <property type="molecule type" value="Genomic_DNA"/>
</dbReference>
<evidence type="ECO:0000313" key="6">
    <source>
        <dbReference type="EMBL" id="QGG48804.1"/>
    </source>
</evidence>
<dbReference type="KEGG" id="hcv:FTV88_2715"/>
<feature type="domain" description="Glycosyltransferase 61 catalytic" evidence="4">
    <location>
        <begin position="734"/>
        <end position="907"/>
    </location>
</feature>
<organism evidence="6 7">
    <name type="scientific">Heliorestis convoluta</name>
    <dbReference type="NCBI Taxonomy" id="356322"/>
    <lineage>
        <taxon>Bacteria</taxon>
        <taxon>Bacillati</taxon>
        <taxon>Bacillota</taxon>
        <taxon>Clostridia</taxon>
        <taxon>Eubacteriales</taxon>
        <taxon>Heliobacteriaceae</taxon>
        <taxon>Heliorestis</taxon>
    </lineage>
</organism>
<dbReference type="InterPro" id="IPR055259">
    <property type="entry name" value="YkvP/CgeB_Glyco_trans-like"/>
</dbReference>
<proteinExistence type="predicted"/>
<dbReference type="Pfam" id="PF14559">
    <property type="entry name" value="TPR_19"/>
    <property type="match status" value="1"/>
</dbReference>
<evidence type="ECO:0000259" key="5">
    <source>
        <dbReference type="Pfam" id="PF13524"/>
    </source>
</evidence>
<dbReference type="InterPro" id="IPR019734">
    <property type="entry name" value="TPR_rpt"/>
</dbReference>
<dbReference type="Pfam" id="PF04577">
    <property type="entry name" value="Glyco_transf_61"/>
    <property type="match status" value="1"/>
</dbReference>
<dbReference type="SMART" id="SM00028">
    <property type="entry name" value="TPR"/>
    <property type="match status" value="2"/>
</dbReference>
<dbReference type="InterPro" id="IPR011990">
    <property type="entry name" value="TPR-like_helical_dom_sf"/>
</dbReference>
<protein>
    <submittedName>
        <fullName evidence="6">Glycosyltransferase family 61 protein</fullName>
    </submittedName>
</protein>
<dbReference type="Proteomes" id="UP000366051">
    <property type="component" value="Chromosome"/>
</dbReference>
<evidence type="ECO:0000256" key="2">
    <source>
        <dbReference type="ARBA" id="ARBA00022679"/>
    </source>
</evidence>
<keyword evidence="7" id="KW-1185">Reference proteome</keyword>
<dbReference type="AlphaFoldDB" id="A0A5Q2N0H2"/>
<dbReference type="PANTHER" id="PTHR20961">
    <property type="entry name" value="GLYCOSYLTRANSFERASE"/>
    <property type="match status" value="1"/>
</dbReference>
<dbReference type="SUPFAM" id="SSF48452">
    <property type="entry name" value="TPR-like"/>
    <property type="match status" value="1"/>
</dbReference>
<sequence>MARAFFGDFYHEERFVTASWEEDSQITLRNHCFTMAELERRYPGGWKPDLIFVWSPEFYANPLGLYEATVPLIALVSDWNLGFSSLAAHLACYDHVFMDRKGTDLFRERGFNHVSYAPLYSFNPKEHFLTGTFPRDIDISMVGNINHEVQFERSFWLKRLCNLRKQGIQLKIVSGHYGEDYNEILNRSKIVFNRSIRSEMNLRAYEAPAAGAMLMLEEENSEVSDHYEPFVDYVPYRDDNFEQLIAKYLTHDKERQAIAEQGRQKVMGQSSYSQHFRKIISILKQENRLSGSIRTGREKDREALLRGQIIQCFNASHGALLSMLQELLKERGVAVEEEQESWWLNVHGCYALLANNLLVDDGTEVENVKSAQEEKALESIQRILDCWKKASDREPKYFLPLFNLFKLLMATGSFSIGLQNFTAIYHRCLMTDLQGFEGLNICRQYDDFRVERELISFSKSSELQRHRALTNLYLSELCELKGKAHLAMEETESAMEAFERSLGHRSDNGQARYELAQILFRQGDIDLARVHLERLLQHRPFCFEAVITLCEAYSQLKMYNEAQSLAQDYLHVIEVMPAYCQWESQLQRWVQIEEKDSSILQEEMDLSVPRDYVLTSAWVEQQERRSGAKYVQIEPPHRIKRSKPKTIEGSIHPEYLNLLSIESPATFVAKIPKGRVWGANGTVITPDNHLLGDVSKVFRTTLEDHALFSQQILPELKTISGTVAVLSQAGWWNYYHWMFDILPRLALLRHVGWEPDYYIVNHNVNEFKYQEQTLQIVGIPKEKIISPNDDFYVQADLLLVPSHAGHIDNMPLWTCQFLREHFLPSRQSQQDSAQRRLYISRAKGSSRRLLNESELVQHLRFLNFEVVYLEELTVLEQAKLFASAEAIVASHGAGLTNLVFCQPGTKVFELMSPHYINPVFWGLANQVGLDYYYIFGEGEVPAEMGDPFSTGQYLLDFQVDVNKVQSLLMIGGI</sequence>
<reference evidence="7" key="1">
    <citation type="submission" date="2019-11" db="EMBL/GenBank/DDBJ databases">
        <title>Genome sequence of Heliorestis convoluta strain HH, an alkaliphilic and minimalistic phototrophic bacterium from a soda lake in Egypt.</title>
        <authorList>
            <person name="Dewey E.D."/>
            <person name="Stokes L.M."/>
            <person name="Burchell B.M."/>
            <person name="Shaffer K.N."/>
            <person name="Huntington A.M."/>
            <person name="Baker J.M."/>
            <person name="Nadendla S."/>
            <person name="Giglio M.G."/>
            <person name="Touchman J.W."/>
            <person name="Blankenship R.E."/>
            <person name="Madigan M.T."/>
            <person name="Sattley W.M."/>
        </authorList>
    </citation>
    <scope>NUCLEOTIDE SEQUENCE [LARGE SCALE GENOMIC DNA]</scope>
    <source>
        <strain evidence="7">HH</strain>
    </source>
</reference>
<dbReference type="InterPro" id="IPR007657">
    <property type="entry name" value="Glycosyltransferase_61"/>
</dbReference>
<dbReference type="GO" id="GO:0016757">
    <property type="term" value="F:glycosyltransferase activity"/>
    <property type="evidence" value="ECO:0007669"/>
    <property type="project" value="UniProtKB-KW"/>
</dbReference>
<evidence type="ECO:0000259" key="4">
    <source>
        <dbReference type="Pfam" id="PF04577"/>
    </source>
</evidence>
<evidence type="ECO:0000256" key="1">
    <source>
        <dbReference type="ARBA" id="ARBA00022676"/>
    </source>
</evidence>
<evidence type="ECO:0000256" key="3">
    <source>
        <dbReference type="ARBA" id="ARBA00023180"/>
    </source>
</evidence>
<dbReference type="Pfam" id="PF13524">
    <property type="entry name" value="Glyco_trans_1_2"/>
    <property type="match status" value="1"/>
</dbReference>
<keyword evidence="2 6" id="KW-0808">Transferase</keyword>
<keyword evidence="1" id="KW-0328">Glycosyltransferase</keyword>
<feature type="domain" description="Spore protein YkvP/CgeB glycosyl transferase-like" evidence="5">
    <location>
        <begin position="154"/>
        <end position="280"/>
    </location>
</feature>
<dbReference type="Gene3D" id="1.25.40.10">
    <property type="entry name" value="Tetratricopeptide repeat domain"/>
    <property type="match status" value="1"/>
</dbReference>
<gene>
    <name evidence="6" type="ORF">FTV88_2715</name>
</gene>
<name>A0A5Q2N0H2_9FIRM</name>
<evidence type="ECO:0000313" key="7">
    <source>
        <dbReference type="Proteomes" id="UP000366051"/>
    </source>
</evidence>